<protein>
    <submittedName>
        <fullName evidence="2">Uncharacterized protein</fullName>
    </submittedName>
</protein>
<name>A0ABD3HRC1_9MARC</name>
<evidence type="ECO:0000313" key="3">
    <source>
        <dbReference type="Proteomes" id="UP001633002"/>
    </source>
</evidence>
<proteinExistence type="predicted"/>
<dbReference type="Proteomes" id="UP001633002">
    <property type="component" value="Unassembled WGS sequence"/>
</dbReference>
<feature type="compositionally biased region" description="Basic and acidic residues" evidence="1">
    <location>
        <begin position="309"/>
        <end position="336"/>
    </location>
</feature>
<comment type="caution">
    <text evidence="2">The sequence shown here is derived from an EMBL/GenBank/DDBJ whole genome shotgun (WGS) entry which is preliminary data.</text>
</comment>
<reference evidence="2 3" key="1">
    <citation type="submission" date="2024-09" db="EMBL/GenBank/DDBJ databases">
        <title>Chromosome-scale assembly of Riccia sorocarpa.</title>
        <authorList>
            <person name="Paukszto L."/>
        </authorList>
    </citation>
    <scope>NUCLEOTIDE SEQUENCE [LARGE SCALE GENOMIC DNA]</scope>
    <source>
        <strain evidence="2">LP-2024</strain>
        <tissue evidence="2">Aerial parts of the thallus</tissue>
    </source>
</reference>
<evidence type="ECO:0000256" key="1">
    <source>
        <dbReference type="SAM" id="MobiDB-lite"/>
    </source>
</evidence>
<feature type="region of interest" description="Disordered" evidence="1">
    <location>
        <begin position="248"/>
        <end position="337"/>
    </location>
</feature>
<keyword evidence="3" id="KW-1185">Reference proteome</keyword>
<evidence type="ECO:0000313" key="2">
    <source>
        <dbReference type="EMBL" id="KAL3694083.1"/>
    </source>
</evidence>
<sequence>MVERHAMDHDGERYVCGCGPNNLQTPCSPASSSSSSNSEMRPRAMARVVNAQRDAGRHRMTRHDYELTVTYLEVLENFAAITGSGRKTKVRGRNLTKTTAFGHMAVSLCAQGFTLCNGNTMGKKVMRYMEMYKKARIFFLSTGAGLTDADIAAGLSFEQKMERLCHFFYRMHALYGARANIEPPAVGDSGLHDACIFDTTSLLPDSQHVPNVAATGIHLELSDDEEEAADREEDPMDFLDKEVDAVDYETVPDGGGHGFVPTAMDDAEGGPDILNPTARSALDVEDPQPEVEAPNVPQVPSRGGVSQHLGEDLRSSGRDRPPRPGRDRPPTGERKNSLISAYEDQVKEKLVLRKVAQEHKVTFRDAILDDRRQAREAKQRSRMADALELERRARADRRSILMAELVKGGKTMDDVAAAFRMLDNVEQMINAISATVPPVLAITWYKVDRAVWPGIQNAPLLSMAMAGKIWNDEEVLNLIHAVREVWPAQMANPTSLRIWDLIWMKLVQAGIPCSNLEAKFKWDSVFSDQILVAGCLERLGPESYWRMTLYDRTRSGLPADFPRLWFDEIAAFIRWETLAWVTGSARGPSS</sequence>
<dbReference type="EMBL" id="JBJQOH010000003">
    <property type="protein sequence ID" value="KAL3694083.1"/>
    <property type="molecule type" value="Genomic_DNA"/>
</dbReference>
<gene>
    <name evidence="2" type="ORF">R1sor_007734</name>
</gene>
<accession>A0ABD3HRC1</accession>
<dbReference type="AlphaFoldDB" id="A0ABD3HRC1"/>
<organism evidence="2 3">
    <name type="scientific">Riccia sorocarpa</name>
    <dbReference type="NCBI Taxonomy" id="122646"/>
    <lineage>
        <taxon>Eukaryota</taxon>
        <taxon>Viridiplantae</taxon>
        <taxon>Streptophyta</taxon>
        <taxon>Embryophyta</taxon>
        <taxon>Marchantiophyta</taxon>
        <taxon>Marchantiopsida</taxon>
        <taxon>Marchantiidae</taxon>
        <taxon>Marchantiales</taxon>
        <taxon>Ricciaceae</taxon>
        <taxon>Riccia</taxon>
    </lineage>
</organism>